<dbReference type="Proteomes" id="UP001379533">
    <property type="component" value="Chromosome"/>
</dbReference>
<dbReference type="Pfam" id="PF07978">
    <property type="entry name" value="NIPSNAP"/>
    <property type="match status" value="1"/>
</dbReference>
<reference evidence="3 4" key="1">
    <citation type="submission" date="2021-12" db="EMBL/GenBank/DDBJ databases">
        <title>Discovery of the Pendulisporaceae a myxobacterial family with distinct sporulation behavior and unique specialized metabolism.</title>
        <authorList>
            <person name="Garcia R."/>
            <person name="Popoff A."/>
            <person name="Bader C.D."/>
            <person name="Loehr J."/>
            <person name="Walesch S."/>
            <person name="Walt C."/>
            <person name="Boldt J."/>
            <person name="Bunk B."/>
            <person name="Haeckl F.J.F.P.J."/>
            <person name="Gunesch A.P."/>
            <person name="Birkelbach J."/>
            <person name="Nuebel U."/>
            <person name="Pietschmann T."/>
            <person name="Bach T."/>
            <person name="Mueller R."/>
        </authorList>
    </citation>
    <scope>NUCLEOTIDE SEQUENCE [LARGE SCALE GENOMIC DNA]</scope>
    <source>
        <strain evidence="3 4">MSr12523</strain>
    </source>
</reference>
<gene>
    <name evidence="3" type="ORF">LZC95_05730</name>
</gene>
<evidence type="ECO:0000256" key="1">
    <source>
        <dbReference type="ARBA" id="ARBA00005291"/>
    </source>
</evidence>
<dbReference type="InterPro" id="IPR012577">
    <property type="entry name" value="NIPSNAP"/>
</dbReference>
<name>A0ABZ2KJ14_9BACT</name>
<dbReference type="PANTHER" id="PTHR21017:SF17">
    <property type="entry name" value="PROTEIN NIPSNAP"/>
    <property type="match status" value="1"/>
</dbReference>
<dbReference type="SUPFAM" id="SSF54909">
    <property type="entry name" value="Dimeric alpha+beta barrel"/>
    <property type="match status" value="1"/>
</dbReference>
<dbReference type="EMBL" id="CP089982">
    <property type="protein sequence ID" value="WXA96336.1"/>
    <property type="molecule type" value="Genomic_DNA"/>
</dbReference>
<dbReference type="Gene3D" id="3.30.70.100">
    <property type="match status" value="1"/>
</dbReference>
<evidence type="ECO:0000259" key="2">
    <source>
        <dbReference type="Pfam" id="PF07978"/>
    </source>
</evidence>
<accession>A0ABZ2KJ14</accession>
<dbReference type="InterPro" id="IPR011008">
    <property type="entry name" value="Dimeric_a/b-barrel"/>
</dbReference>
<evidence type="ECO:0000313" key="3">
    <source>
        <dbReference type="EMBL" id="WXA96336.1"/>
    </source>
</evidence>
<dbReference type="InterPro" id="IPR051557">
    <property type="entry name" value="NipSnap_domain"/>
</dbReference>
<feature type="domain" description="NIPSNAP" evidence="2">
    <location>
        <begin position="4"/>
        <end position="102"/>
    </location>
</feature>
<sequence length="104" mass="12283">MFIEVRTYTLHCGKIPEFYSLYESQGLEKHARTQGNLIGVFSSEIGELDQITFMVGYDDLKQRSERRAQLYADPDWQRYADRVRPLITRQENKILIPARFSPLR</sequence>
<dbReference type="PANTHER" id="PTHR21017">
    <property type="entry name" value="NIPSNAP-RELATED"/>
    <property type="match status" value="1"/>
</dbReference>
<dbReference type="RefSeq" id="WP_394836585.1">
    <property type="nucleotide sequence ID" value="NZ_CP089982.1"/>
</dbReference>
<proteinExistence type="inferred from homology"/>
<keyword evidence="4" id="KW-1185">Reference proteome</keyword>
<evidence type="ECO:0000313" key="4">
    <source>
        <dbReference type="Proteomes" id="UP001379533"/>
    </source>
</evidence>
<protein>
    <submittedName>
        <fullName evidence="3">NIPSNAP family protein</fullName>
    </submittedName>
</protein>
<organism evidence="3 4">
    <name type="scientific">Pendulispora brunnea</name>
    <dbReference type="NCBI Taxonomy" id="2905690"/>
    <lineage>
        <taxon>Bacteria</taxon>
        <taxon>Pseudomonadati</taxon>
        <taxon>Myxococcota</taxon>
        <taxon>Myxococcia</taxon>
        <taxon>Myxococcales</taxon>
        <taxon>Sorangiineae</taxon>
        <taxon>Pendulisporaceae</taxon>
        <taxon>Pendulispora</taxon>
    </lineage>
</organism>
<comment type="similarity">
    <text evidence="1">Belongs to the NipSnap family.</text>
</comment>